<feature type="compositionally biased region" description="Basic and acidic residues" evidence="1">
    <location>
        <begin position="230"/>
        <end position="241"/>
    </location>
</feature>
<protein>
    <submittedName>
        <fullName evidence="2">Uncharacterized protein</fullName>
    </submittedName>
</protein>
<feature type="region of interest" description="Disordered" evidence="1">
    <location>
        <begin position="125"/>
        <end position="241"/>
    </location>
</feature>
<evidence type="ECO:0000313" key="2">
    <source>
        <dbReference type="EMBL" id="CAD8956824.1"/>
    </source>
</evidence>
<gene>
    <name evidence="2" type="ORF">HAND00432_LOCUS11362</name>
</gene>
<sequence length="241" mass="26826">MVYGKIERALEKLIRSELYVLVKEERERIGKGRFRSRWRSKFGGGLASSARFWNSVPYDQVVLTCLFWRMPQMVPVLVKAGRHERIQDVVLTMHALTLKEFLLKRVGRRKRQQLQGVLDEKRRLKEGKAEGEGAFSKESKEDEAATGEEAQQHEEGAGAVSKDAEADAGEEVQQYEGGADAVSKDAEADAGADAEQHEEGARAQGLQRETEAIEVVTEQDEVLGGPGGEVEEKGKEESARE</sequence>
<reference evidence="2" key="1">
    <citation type="submission" date="2021-01" db="EMBL/GenBank/DDBJ databases">
        <authorList>
            <person name="Corre E."/>
            <person name="Pelletier E."/>
            <person name="Niang G."/>
            <person name="Scheremetjew M."/>
            <person name="Finn R."/>
            <person name="Kale V."/>
            <person name="Holt S."/>
            <person name="Cochrane G."/>
            <person name="Meng A."/>
            <person name="Brown T."/>
            <person name="Cohen L."/>
        </authorList>
    </citation>
    <scope>NUCLEOTIDE SEQUENCE</scope>
    <source>
        <strain evidence="2">CCMP644</strain>
    </source>
</reference>
<name>A0A7S1H000_HEMAN</name>
<feature type="compositionally biased region" description="Basic and acidic residues" evidence="1">
    <location>
        <begin position="125"/>
        <end position="143"/>
    </location>
</feature>
<dbReference type="AlphaFoldDB" id="A0A7S1H000"/>
<proteinExistence type="predicted"/>
<evidence type="ECO:0000256" key="1">
    <source>
        <dbReference type="SAM" id="MobiDB-lite"/>
    </source>
</evidence>
<organism evidence="2">
    <name type="scientific">Hemiselmis andersenii</name>
    <name type="common">Cryptophyte alga</name>
    <dbReference type="NCBI Taxonomy" id="464988"/>
    <lineage>
        <taxon>Eukaryota</taxon>
        <taxon>Cryptophyceae</taxon>
        <taxon>Cryptomonadales</taxon>
        <taxon>Hemiselmidaceae</taxon>
        <taxon>Hemiselmis</taxon>
    </lineage>
</organism>
<dbReference type="EMBL" id="HBFX01018766">
    <property type="protein sequence ID" value="CAD8956824.1"/>
    <property type="molecule type" value="Transcribed_RNA"/>
</dbReference>
<accession>A0A7S1H000</accession>